<evidence type="ECO:0000313" key="10">
    <source>
        <dbReference type="EMBL" id="EFA80366.1"/>
    </source>
</evidence>
<comment type="similarity">
    <text evidence="2">Belongs to the glycosyl hydrolase 25 family.</text>
</comment>
<name>D3BEN5_HETP5</name>
<evidence type="ECO:0008006" key="12">
    <source>
        <dbReference type="Google" id="ProtNLM"/>
    </source>
</evidence>
<keyword evidence="8" id="KW-0326">Glycosidase</keyword>
<dbReference type="GO" id="GO:0031640">
    <property type="term" value="P:killing of cells of another organism"/>
    <property type="evidence" value="ECO:0007669"/>
    <property type="project" value="UniProtKB-KW"/>
</dbReference>
<dbReference type="PANTHER" id="PTHR23208:SF36">
    <property type="entry name" value="LYSOZYME-RELATED"/>
    <property type="match status" value="1"/>
</dbReference>
<proteinExistence type="inferred from homology"/>
<organism evidence="10 11">
    <name type="scientific">Heterostelium pallidum (strain ATCC 26659 / Pp 5 / PN500)</name>
    <name type="common">Cellular slime mold</name>
    <name type="synonym">Polysphondylium pallidum</name>
    <dbReference type="NCBI Taxonomy" id="670386"/>
    <lineage>
        <taxon>Eukaryota</taxon>
        <taxon>Amoebozoa</taxon>
        <taxon>Evosea</taxon>
        <taxon>Eumycetozoa</taxon>
        <taxon>Dictyostelia</taxon>
        <taxon>Acytosteliales</taxon>
        <taxon>Acytosteliaceae</taxon>
        <taxon>Heterostelium</taxon>
    </lineage>
</organism>
<dbReference type="CDD" id="cd06416">
    <property type="entry name" value="GH25_Lys1-like"/>
    <property type="match status" value="1"/>
</dbReference>
<comment type="caution">
    <text evidence="10">The sequence shown here is derived from an EMBL/GenBank/DDBJ whole genome shotgun (WGS) entry which is preliminary data.</text>
</comment>
<dbReference type="EMBL" id="ADBJ01000031">
    <property type="protein sequence ID" value="EFA80366.1"/>
    <property type="molecule type" value="Genomic_DNA"/>
</dbReference>
<keyword evidence="7" id="KW-0378">Hydrolase</keyword>
<dbReference type="PROSITE" id="PS51904">
    <property type="entry name" value="GLYCOSYL_HYDROL_F25_2"/>
    <property type="match status" value="1"/>
</dbReference>
<evidence type="ECO:0000313" key="11">
    <source>
        <dbReference type="Proteomes" id="UP000001396"/>
    </source>
</evidence>
<dbReference type="GeneID" id="31362681"/>
<dbReference type="SUPFAM" id="SSF51445">
    <property type="entry name" value="(Trans)glycosidases"/>
    <property type="match status" value="1"/>
</dbReference>
<evidence type="ECO:0000256" key="2">
    <source>
        <dbReference type="ARBA" id="ARBA00010646"/>
    </source>
</evidence>
<evidence type="ECO:0000256" key="1">
    <source>
        <dbReference type="ARBA" id="ARBA00004613"/>
    </source>
</evidence>
<accession>D3BEN5</accession>
<dbReference type="RefSeq" id="XP_020432486.1">
    <property type="nucleotide sequence ID" value="XM_020578038.1"/>
</dbReference>
<dbReference type="GO" id="GO:0003796">
    <property type="term" value="F:lysozyme activity"/>
    <property type="evidence" value="ECO:0007669"/>
    <property type="project" value="InterPro"/>
</dbReference>
<dbReference type="InterPro" id="IPR017853">
    <property type="entry name" value="GH"/>
</dbReference>
<reference evidence="10 11" key="1">
    <citation type="journal article" date="2011" name="Genome Res.">
        <title>Phylogeny-wide analysis of social amoeba genomes highlights ancient origins for complex intercellular communication.</title>
        <authorList>
            <person name="Heidel A.J."/>
            <person name="Lawal H.M."/>
            <person name="Felder M."/>
            <person name="Schilde C."/>
            <person name="Helps N.R."/>
            <person name="Tunggal B."/>
            <person name="Rivero F."/>
            <person name="John U."/>
            <person name="Schleicher M."/>
            <person name="Eichinger L."/>
            <person name="Platzer M."/>
            <person name="Noegel A.A."/>
            <person name="Schaap P."/>
            <person name="Gloeckner G."/>
        </authorList>
    </citation>
    <scope>NUCLEOTIDE SEQUENCE [LARGE SCALE GENOMIC DNA]</scope>
    <source>
        <strain evidence="11">ATCC 26659 / Pp 5 / PN500</strain>
    </source>
</reference>
<dbReference type="PANTHER" id="PTHR23208">
    <property type="entry name" value="LYSOZYME PROTEIN"/>
    <property type="match status" value="1"/>
</dbReference>
<keyword evidence="3" id="KW-0964">Secreted</keyword>
<feature type="chain" id="PRO_5003042404" description="Lysozyme" evidence="9">
    <location>
        <begin position="22"/>
        <end position="231"/>
    </location>
</feature>
<evidence type="ECO:0000256" key="7">
    <source>
        <dbReference type="ARBA" id="ARBA00022801"/>
    </source>
</evidence>
<sequence length="231" mass="26133">MIVKTLLFLCIVLTTLPKSSGTSFGIDVSTKISVEEFKCLLNNNFISVTIRCFESTYGNPSGFIDPNCGNSIYNAWIAGFTWIDVYMFPCPKCGNATGQVNTLVKYLSDTFGYTTMVWVDVEENYKPPYYWSKTNTTKNVEFFSEIINALEDNDITIGVYTSKYQWTSIMGKYTGGSPYPLWYNHNDTKPSFDDFTPFGGWTSPASKQYFLQYSICNVGVDLDIKLLAKPH</sequence>
<keyword evidence="11" id="KW-1185">Reference proteome</keyword>
<evidence type="ECO:0000256" key="6">
    <source>
        <dbReference type="ARBA" id="ARBA00022729"/>
    </source>
</evidence>
<evidence type="ECO:0000256" key="9">
    <source>
        <dbReference type="SAM" id="SignalP"/>
    </source>
</evidence>
<dbReference type="InterPro" id="IPR002053">
    <property type="entry name" value="Glyco_hydro_25"/>
</dbReference>
<keyword evidence="4" id="KW-0929">Antimicrobial</keyword>
<evidence type="ECO:0000256" key="8">
    <source>
        <dbReference type="ARBA" id="ARBA00023295"/>
    </source>
</evidence>
<evidence type="ECO:0000256" key="4">
    <source>
        <dbReference type="ARBA" id="ARBA00022529"/>
    </source>
</evidence>
<dbReference type="Proteomes" id="UP000001396">
    <property type="component" value="Unassembled WGS sequence"/>
</dbReference>
<dbReference type="STRING" id="670386.D3BEN5"/>
<gene>
    <name evidence="10" type="ORF">PPL_07200</name>
</gene>
<feature type="signal peptide" evidence="9">
    <location>
        <begin position="1"/>
        <end position="21"/>
    </location>
</feature>
<dbReference type="InterPro" id="IPR051595">
    <property type="entry name" value="GH25_Enzymes"/>
</dbReference>
<comment type="subcellular location">
    <subcellularLocation>
        <location evidence="1">Secreted</location>
    </subcellularLocation>
</comment>
<keyword evidence="6 9" id="KW-0732">Signal</keyword>
<keyword evidence="5" id="KW-0081">Bacteriolytic enzyme</keyword>
<dbReference type="GO" id="GO:0007165">
    <property type="term" value="P:signal transduction"/>
    <property type="evidence" value="ECO:0007669"/>
    <property type="project" value="TreeGrafter"/>
</dbReference>
<evidence type="ECO:0000256" key="3">
    <source>
        <dbReference type="ARBA" id="ARBA00022525"/>
    </source>
</evidence>
<dbReference type="GO" id="GO:0009253">
    <property type="term" value="P:peptidoglycan catabolic process"/>
    <property type="evidence" value="ECO:0007669"/>
    <property type="project" value="InterPro"/>
</dbReference>
<dbReference type="GO" id="GO:0042742">
    <property type="term" value="P:defense response to bacterium"/>
    <property type="evidence" value="ECO:0007669"/>
    <property type="project" value="UniProtKB-KW"/>
</dbReference>
<dbReference type="GO" id="GO:0005576">
    <property type="term" value="C:extracellular region"/>
    <property type="evidence" value="ECO:0007669"/>
    <property type="project" value="UniProtKB-SubCell"/>
</dbReference>
<dbReference type="Gene3D" id="3.20.20.80">
    <property type="entry name" value="Glycosidases"/>
    <property type="match status" value="1"/>
</dbReference>
<dbReference type="GO" id="GO:0016998">
    <property type="term" value="P:cell wall macromolecule catabolic process"/>
    <property type="evidence" value="ECO:0007669"/>
    <property type="project" value="InterPro"/>
</dbReference>
<dbReference type="AlphaFoldDB" id="D3BEN5"/>
<dbReference type="OMA" id="YTNWYDW"/>
<protein>
    <recommendedName>
        <fullName evidence="12">Lysozyme</fullName>
    </recommendedName>
</protein>
<dbReference type="InParanoid" id="D3BEN5"/>
<evidence type="ECO:0000256" key="5">
    <source>
        <dbReference type="ARBA" id="ARBA00022638"/>
    </source>
</evidence>